<evidence type="ECO:0000256" key="1">
    <source>
        <dbReference type="ARBA" id="ARBA00008532"/>
    </source>
</evidence>
<reference evidence="4 5" key="1">
    <citation type="journal article" date="2018" name="Environ. Microbiol.">
        <title>Novel energy conservation strategies and behaviour of Pelotomaculum schinkii driving syntrophic propionate catabolism.</title>
        <authorList>
            <person name="Hidalgo-Ahumada C.A.P."/>
            <person name="Nobu M.K."/>
            <person name="Narihiro T."/>
            <person name="Tamaki H."/>
            <person name="Liu W.T."/>
            <person name="Kamagata Y."/>
            <person name="Stams A.J.M."/>
            <person name="Imachi H."/>
            <person name="Sousa D.Z."/>
        </authorList>
    </citation>
    <scope>NUCLEOTIDE SEQUENCE [LARGE SCALE GENOMIC DNA]</scope>
    <source>
        <strain evidence="4 5">HH</strain>
    </source>
</reference>
<dbReference type="InterPro" id="IPR033199">
    <property type="entry name" value="DDAH-like"/>
</dbReference>
<evidence type="ECO:0000256" key="3">
    <source>
        <dbReference type="PIRSR" id="PIRSR633199-1"/>
    </source>
</evidence>
<dbReference type="GO" id="GO:0016403">
    <property type="term" value="F:dimethylargininase activity"/>
    <property type="evidence" value="ECO:0007669"/>
    <property type="project" value="UniProtKB-EC"/>
</dbReference>
<sequence length="258" mass="28279">MINAKEVHFAVVRGVSGNYDQCIKPKGNNGRIDIQLTREQHRRYCQTLQQLGLTLLQVDADDRLPDCCFVEDTTIVAGETAIITRMQAPSRVLETAAVKKLLASYKTTREITSPGFIDGGDVLRINNKLYIGLSERTNQHAVAQVKALVADNGYEVIPVEIKGTLHLKTVCTYLGDGCVIMAPGHFDHNIFSGYRKVIVSGEEAYSANCLAVNGKVVVPGGYPRTRECIEKEGFATVEVDISEFRKGNGGLTCLSIIF</sequence>
<dbReference type="Pfam" id="PF02274">
    <property type="entry name" value="ADI"/>
    <property type="match status" value="1"/>
</dbReference>
<dbReference type="RefSeq" id="WP_190258685.1">
    <property type="nucleotide sequence ID" value="NZ_QFGA01000002.1"/>
</dbReference>
<dbReference type="Proteomes" id="UP000298324">
    <property type="component" value="Unassembled WGS sequence"/>
</dbReference>
<organism evidence="4 5">
    <name type="scientific">Pelotomaculum schinkii</name>
    <dbReference type="NCBI Taxonomy" id="78350"/>
    <lineage>
        <taxon>Bacteria</taxon>
        <taxon>Bacillati</taxon>
        <taxon>Bacillota</taxon>
        <taxon>Clostridia</taxon>
        <taxon>Eubacteriales</taxon>
        <taxon>Desulfotomaculaceae</taxon>
        <taxon>Pelotomaculum</taxon>
    </lineage>
</organism>
<accession>A0A4Y7RAS4</accession>
<protein>
    <submittedName>
        <fullName evidence="4">N(G),N(G)-dimethylarginine dimethylaminohydrolase</fullName>
        <ecNumber evidence="4">3.5.3.18</ecNumber>
    </submittedName>
</protein>
<comment type="similarity">
    <text evidence="1">Belongs to the DDAH family.</text>
</comment>
<keyword evidence="5" id="KW-1185">Reference proteome</keyword>
<feature type="active site" description="Proton donor" evidence="3">
    <location>
        <position position="166"/>
    </location>
</feature>
<dbReference type="GO" id="GO:0006525">
    <property type="term" value="P:arginine metabolic process"/>
    <property type="evidence" value="ECO:0007669"/>
    <property type="project" value="TreeGrafter"/>
</dbReference>
<dbReference type="PANTHER" id="PTHR12737:SF9">
    <property type="entry name" value="DIMETHYLARGININASE"/>
    <property type="match status" value="1"/>
</dbReference>
<dbReference type="GO" id="GO:0000052">
    <property type="term" value="P:citrulline metabolic process"/>
    <property type="evidence" value="ECO:0007669"/>
    <property type="project" value="TreeGrafter"/>
</dbReference>
<dbReference type="EC" id="3.5.3.18" evidence="4"/>
<name>A0A4Y7RAS4_9FIRM</name>
<dbReference type="PANTHER" id="PTHR12737">
    <property type="entry name" value="DIMETHYLARGININE DIMETHYLAMINOHYDROLASE"/>
    <property type="match status" value="1"/>
</dbReference>
<comment type="caution">
    <text evidence="4">The sequence shown here is derived from an EMBL/GenBank/DDBJ whole genome shotgun (WGS) entry which is preliminary data.</text>
</comment>
<dbReference type="GO" id="GO:0016597">
    <property type="term" value="F:amino acid binding"/>
    <property type="evidence" value="ECO:0007669"/>
    <property type="project" value="TreeGrafter"/>
</dbReference>
<dbReference type="SUPFAM" id="SSF55909">
    <property type="entry name" value="Pentein"/>
    <property type="match status" value="1"/>
</dbReference>
<dbReference type="EMBL" id="QFGA01000002">
    <property type="protein sequence ID" value="TEB06064.1"/>
    <property type="molecule type" value="Genomic_DNA"/>
</dbReference>
<keyword evidence="2 4" id="KW-0378">Hydrolase</keyword>
<dbReference type="GO" id="GO:0045429">
    <property type="term" value="P:positive regulation of nitric oxide biosynthetic process"/>
    <property type="evidence" value="ECO:0007669"/>
    <property type="project" value="TreeGrafter"/>
</dbReference>
<dbReference type="AlphaFoldDB" id="A0A4Y7RAS4"/>
<dbReference type="Gene3D" id="3.75.10.10">
    <property type="entry name" value="L-arginine/glycine Amidinotransferase, Chain A"/>
    <property type="match status" value="1"/>
</dbReference>
<evidence type="ECO:0000256" key="2">
    <source>
        <dbReference type="ARBA" id="ARBA00022801"/>
    </source>
</evidence>
<evidence type="ECO:0000313" key="4">
    <source>
        <dbReference type="EMBL" id="TEB06064.1"/>
    </source>
</evidence>
<proteinExistence type="inferred from homology"/>
<evidence type="ECO:0000313" key="5">
    <source>
        <dbReference type="Proteomes" id="UP000298324"/>
    </source>
</evidence>
<feature type="active site" description="Nucleophile" evidence="3">
    <location>
        <position position="253"/>
    </location>
</feature>
<gene>
    <name evidence="4" type="ORF">Psch_03106</name>
</gene>